<dbReference type="EMBL" id="BTRK01000004">
    <property type="protein sequence ID" value="GMR46206.1"/>
    <property type="molecule type" value="Genomic_DNA"/>
</dbReference>
<evidence type="ECO:0000313" key="1">
    <source>
        <dbReference type="EMBL" id="GMR46206.1"/>
    </source>
</evidence>
<organism evidence="1 2">
    <name type="scientific">Pristionchus mayeri</name>
    <dbReference type="NCBI Taxonomy" id="1317129"/>
    <lineage>
        <taxon>Eukaryota</taxon>
        <taxon>Metazoa</taxon>
        <taxon>Ecdysozoa</taxon>
        <taxon>Nematoda</taxon>
        <taxon>Chromadorea</taxon>
        <taxon>Rhabditida</taxon>
        <taxon>Rhabditina</taxon>
        <taxon>Diplogasteromorpha</taxon>
        <taxon>Diplogasteroidea</taxon>
        <taxon>Neodiplogasteridae</taxon>
        <taxon>Pristionchus</taxon>
    </lineage>
</organism>
<accession>A0AAN5CKM7</accession>
<reference evidence="2" key="1">
    <citation type="submission" date="2022-10" db="EMBL/GenBank/DDBJ databases">
        <title>Genome assembly of Pristionchus species.</title>
        <authorList>
            <person name="Yoshida K."/>
            <person name="Sommer R.J."/>
        </authorList>
    </citation>
    <scope>NUCLEOTIDE SEQUENCE [LARGE SCALE GENOMIC DNA]</scope>
    <source>
        <strain evidence="2">RS5460</strain>
    </source>
</reference>
<proteinExistence type="predicted"/>
<sequence length="197" mass="22859">MLPNRQAHSSLRVLSRRSDRAGGYTSQFGLSSLHFPHSIDRSSGYRVWELKRKLPEFRTLLGSMQDVESSRRFCRRYLPHSRLTARLLIVVKHDRPVILLTMGERFVLGAKLVHLLLGCIRERIHGYMPRHVVLQATTVVHLDLPHLRTACALLGNTRDSRNLLLLWDPSQHALQLDDTLFDVYRRGDRSIYEGCRR</sequence>
<gene>
    <name evidence="1" type="ORF">PMAYCL1PPCAC_16401</name>
</gene>
<keyword evidence="2" id="KW-1185">Reference proteome</keyword>
<name>A0AAN5CKM7_9BILA</name>
<evidence type="ECO:0000313" key="2">
    <source>
        <dbReference type="Proteomes" id="UP001328107"/>
    </source>
</evidence>
<protein>
    <submittedName>
        <fullName evidence="1">Uncharacterized protein</fullName>
    </submittedName>
</protein>
<dbReference type="AlphaFoldDB" id="A0AAN5CKM7"/>
<dbReference type="Proteomes" id="UP001328107">
    <property type="component" value="Unassembled WGS sequence"/>
</dbReference>
<comment type="caution">
    <text evidence="1">The sequence shown here is derived from an EMBL/GenBank/DDBJ whole genome shotgun (WGS) entry which is preliminary data.</text>
</comment>